<evidence type="ECO:0000313" key="1">
    <source>
        <dbReference type="EMBL" id="MBA0614040.1"/>
    </source>
</evidence>
<sequence>MSISGNKSVVMRWVFAEDLNRTIFKPNKQVIHEGNPVTNCHYMKPNVDALQIIQLSLSLLDAQGNLLDFDSPFSYIWESNFKDFDINQDHYASDSIELLKRQGIDFEKNKEKGIDSKYFAKKLWDYDLVFNCYDLKSITWITFHGAYDFRFMLKILTRS</sequence>
<dbReference type="EMBL" id="JABFAC010000005">
    <property type="protein sequence ID" value="MBA0614040.1"/>
    <property type="molecule type" value="Genomic_DNA"/>
</dbReference>
<reference evidence="1 2" key="1">
    <citation type="journal article" date="2019" name="Genome Biol. Evol.">
        <title>Insights into the evolution of the New World diploid cottons (Gossypium, subgenus Houzingenia) based on genome sequencing.</title>
        <authorList>
            <person name="Grover C.E."/>
            <person name="Arick M.A. 2nd"/>
            <person name="Thrash A."/>
            <person name="Conover J.L."/>
            <person name="Sanders W.S."/>
            <person name="Peterson D.G."/>
            <person name="Frelichowski J.E."/>
            <person name="Scheffler J.A."/>
            <person name="Scheffler B.E."/>
            <person name="Wendel J.F."/>
        </authorList>
    </citation>
    <scope>NUCLEOTIDE SEQUENCE [LARGE SCALE GENOMIC DNA]</scope>
    <source>
        <strain evidence="1">27</strain>
        <tissue evidence="1">Leaf</tissue>
    </source>
</reference>
<dbReference type="Proteomes" id="UP000593561">
    <property type="component" value="Unassembled WGS sequence"/>
</dbReference>
<comment type="caution">
    <text evidence="1">The sequence shown here is derived from an EMBL/GenBank/DDBJ whole genome shotgun (WGS) entry which is preliminary data.</text>
</comment>
<evidence type="ECO:0000313" key="2">
    <source>
        <dbReference type="Proteomes" id="UP000593561"/>
    </source>
</evidence>
<name>A0A7J8RKJ4_GOSDV</name>
<dbReference type="GO" id="GO:0004535">
    <property type="term" value="F:poly(A)-specific ribonuclease activity"/>
    <property type="evidence" value="ECO:0007669"/>
    <property type="project" value="InterPro"/>
</dbReference>
<dbReference type="GO" id="GO:0003676">
    <property type="term" value="F:nucleic acid binding"/>
    <property type="evidence" value="ECO:0007669"/>
    <property type="project" value="InterPro"/>
</dbReference>
<dbReference type="InterPro" id="IPR012337">
    <property type="entry name" value="RNaseH-like_sf"/>
</dbReference>
<dbReference type="SUPFAM" id="SSF53098">
    <property type="entry name" value="Ribonuclease H-like"/>
    <property type="match status" value="1"/>
</dbReference>
<accession>A0A7J8RKJ4</accession>
<protein>
    <submittedName>
        <fullName evidence="1">Uncharacterized protein</fullName>
    </submittedName>
</protein>
<keyword evidence="2" id="KW-1185">Reference proteome</keyword>
<dbReference type="InterPro" id="IPR039637">
    <property type="entry name" value="CNOT7/CNOT8/Pop2"/>
</dbReference>
<dbReference type="GO" id="GO:0030014">
    <property type="term" value="C:CCR4-NOT complex"/>
    <property type="evidence" value="ECO:0007669"/>
    <property type="project" value="InterPro"/>
</dbReference>
<dbReference type="Gene3D" id="3.30.420.10">
    <property type="entry name" value="Ribonuclease H-like superfamily/Ribonuclease H"/>
    <property type="match status" value="1"/>
</dbReference>
<proteinExistence type="predicted"/>
<gene>
    <name evidence="1" type="ORF">Godav_014374</name>
</gene>
<organism evidence="1 2">
    <name type="scientific">Gossypium davidsonii</name>
    <name type="common">Davidson's cotton</name>
    <name type="synonym">Gossypium klotzschianum subsp. davidsonii</name>
    <dbReference type="NCBI Taxonomy" id="34287"/>
    <lineage>
        <taxon>Eukaryota</taxon>
        <taxon>Viridiplantae</taxon>
        <taxon>Streptophyta</taxon>
        <taxon>Embryophyta</taxon>
        <taxon>Tracheophyta</taxon>
        <taxon>Spermatophyta</taxon>
        <taxon>Magnoliopsida</taxon>
        <taxon>eudicotyledons</taxon>
        <taxon>Gunneridae</taxon>
        <taxon>Pentapetalae</taxon>
        <taxon>rosids</taxon>
        <taxon>malvids</taxon>
        <taxon>Malvales</taxon>
        <taxon>Malvaceae</taxon>
        <taxon>Malvoideae</taxon>
        <taxon>Gossypium</taxon>
    </lineage>
</organism>
<dbReference type="AlphaFoldDB" id="A0A7J8RKJ4"/>
<dbReference type="InterPro" id="IPR036397">
    <property type="entry name" value="RNaseH_sf"/>
</dbReference>
<dbReference type="PANTHER" id="PTHR10797">
    <property type="entry name" value="CCR4-NOT TRANSCRIPTION COMPLEX SUBUNIT"/>
    <property type="match status" value="1"/>
</dbReference>